<evidence type="ECO:0000256" key="5">
    <source>
        <dbReference type="ARBA" id="ARBA00022840"/>
    </source>
</evidence>
<dbReference type="NCBIfam" id="TIGR01727">
    <property type="entry name" value="oligo_HPY"/>
    <property type="match status" value="1"/>
</dbReference>
<dbReference type="InterPro" id="IPR013563">
    <property type="entry name" value="Oligopep_ABC_C"/>
</dbReference>
<dbReference type="InterPro" id="IPR003439">
    <property type="entry name" value="ABC_transporter-like_ATP-bd"/>
</dbReference>
<keyword evidence="4" id="KW-0547">Nucleotide-binding</keyword>
<gene>
    <name evidence="8" type="primary">oppD_72</name>
    <name evidence="8" type="ORF">SDC9_149282</name>
</gene>
<dbReference type="Pfam" id="PF08352">
    <property type="entry name" value="oligo_HPY"/>
    <property type="match status" value="1"/>
</dbReference>
<dbReference type="Gene3D" id="3.40.50.300">
    <property type="entry name" value="P-loop containing nucleotide triphosphate hydrolases"/>
    <property type="match status" value="1"/>
</dbReference>
<dbReference type="CDD" id="cd03257">
    <property type="entry name" value="ABC_NikE_OppD_transporters"/>
    <property type="match status" value="1"/>
</dbReference>
<evidence type="ECO:0000256" key="2">
    <source>
        <dbReference type="ARBA" id="ARBA00022448"/>
    </source>
</evidence>
<accession>A0A645ELS0</accession>
<organism evidence="8">
    <name type="scientific">bioreactor metagenome</name>
    <dbReference type="NCBI Taxonomy" id="1076179"/>
    <lineage>
        <taxon>unclassified sequences</taxon>
        <taxon>metagenomes</taxon>
        <taxon>ecological metagenomes</taxon>
    </lineage>
</organism>
<dbReference type="InterPro" id="IPR017871">
    <property type="entry name" value="ABC_transporter-like_CS"/>
</dbReference>
<name>A0A645ELS0_9ZZZZ</name>
<keyword evidence="3" id="KW-1003">Cell membrane</keyword>
<dbReference type="EMBL" id="VSSQ01048029">
    <property type="protein sequence ID" value="MPN02069.1"/>
    <property type="molecule type" value="Genomic_DNA"/>
</dbReference>
<evidence type="ECO:0000313" key="8">
    <source>
        <dbReference type="EMBL" id="MPN02069.1"/>
    </source>
</evidence>
<dbReference type="GO" id="GO:0005524">
    <property type="term" value="F:ATP binding"/>
    <property type="evidence" value="ECO:0007669"/>
    <property type="project" value="UniProtKB-KW"/>
</dbReference>
<reference evidence="8" key="1">
    <citation type="submission" date="2019-08" db="EMBL/GenBank/DDBJ databases">
        <authorList>
            <person name="Kucharzyk K."/>
            <person name="Murdoch R.W."/>
            <person name="Higgins S."/>
            <person name="Loffler F."/>
        </authorList>
    </citation>
    <scope>NUCLEOTIDE SEQUENCE</scope>
</reference>
<dbReference type="SUPFAM" id="SSF52540">
    <property type="entry name" value="P-loop containing nucleoside triphosphate hydrolases"/>
    <property type="match status" value="1"/>
</dbReference>
<evidence type="ECO:0000259" key="7">
    <source>
        <dbReference type="PROSITE" id="PS50893"/>
    </source>
</evidence>
<dbReference type="GO" id="GO:0015833">
    <property type="term" value="P:peptide transport"/>
    <property type="evidence" value="ECO:0007669"/>
    <property type="project" value="InterPro"/>
</dbReference>
<dbReference type="PANTHER" id="PTHR43297:SF2">
    <property type="entry name" value="DIPEPTIDE TRANSPORT ATP-BINDING PROTEIN DPPD"/>
    <property type="match status" value="1"/>
</dbReference>
<protein>
    <submittedName>
        <fullName evidence="8">Oligopeptide transport ATP-binding protein OppD</fullName>
    </submittedName>
</protein>
<keyword evidence="2" id="KW-0813">Transport</keyword>
<evidence type="ECO:0000256" key="3">
    <source>
        <dbReference type="ARBA" id="ARBA00022475"/>
    </source>
</evidence>
<dbReference type="PANTHER" id="PTHR43297">
    <property type="entry name" value="OLIGOPEPTIDE TRANSPORT ATP-BINDING PROTEIN APPD"/>
    <property type="match status" value="1"/>
</dbReference>
<dbReference type="Pfam" id="PF00005">
    <property type="entry name" value="ABC_tran"/>
    <property type="match status" value="1"/>
</dbReference>
<keyword evidence="5 8" id="KW-0067">ATP-binding</keyword>
<dbReference type="InterPro" id="IPR050388">
    <property type="entry name" value="ABC_Ni/Peptide_Import"/>
</dbReference>
<sequence length="273" mass="30575">MGFLRLLPANIIETEGEAIFLGKNLMTMTSAELGRVRWLEMAIVFQKAMNSLSPIHRIGAQMEDIYRVHYPNIEKHELKQKIIGLLKLVNLPERVYSAYPHELSGGMMQRVSIALSLLFSPKLLVFDEATTALDVVTQSQILNEIMALEKTMKIARIMITHDVSVVASTCNRIVVMYAGRMMEEGYVKDVLVNPKHPYTIGLLKSFPSFDGERMDLRGIPGGLPDLSIEPSGCVFAPRCPQAQEHCFCNIPQVKPVGPQWQAACHLIEGECHE</sequence>
<dbReference type="AlphaFoldDB" id="A0A645ELS0"/>
<dbReference type="PROSITE" id="PS00211">
    <property type="entry name" value="ABC_TRANSPORTER_1"/>
    <property type="match status" value="1"/>
</dbReference>
<evidence type="ECO:0000256" key="6">
    <source>
        <dbReference type="ARBA" id="ARBA00023136"/>
    </source>
</evidence>
<feature type="domain" description="ABC transporter" evidence="7">
    <location>
        <begin position="1"/>
        <end position="203"/>
    </location>
</feature>
<comment type="caution">
    <text evidence="8">The sequence shown here is derived from an EMBL/GenBank/DDBJ whole genome shotgun (WGS) entry which is preliminary data.</text>
</comment>
<comment type="subcellular location">
    <subcellularLocation>
        <location evidence="1">Membrane</location>
    </subcellularLocation>
</comment>
<dbReference type="PROSITE" id="PS50893">
    <property type="entry name" value="ABC_TRANSPORTER_2"/>
    <property type="match status" value="1"/>
</dbReference>
<evidence type="ECO:0000256" key="4">
    <source>
        <dbReference type="ARBA" id="ARBA00022741"/>
    </source>
</evidence>
<dbReference type="InterPro" id="IPR027417">
    <property type="entry name" value="P-loop_NTPase"/>
</dbReference>
<proteinExistence type="predicted"/>
<dbReference type="GO" id="GO:0016020">
    <property type="term" value="C:membrane"/>
    <property type="evidence" value="ECO:0007669"/>
    <property type="project" value="UniProtKB-SubCell"/>
</dbReference>
<evidence type="ECO:0000256" key="1">
    <source>
        <dbReference type="ARBA" id="ARBA00004370"/>
    </source>
</evidence>
<keyword evidence="6" id="KW-0472">Membrane</keyword>
<dbReference type="GO" id="GO:0016887">
    <property type="term" value="F:ATP hydrolysis activity"/>
    <property type="evidence" value="ECO:0007669"/>
    <property type="project" value="InterPro"/>
</dbReference>